<dbReference type="GO" id="GO:0004672">
    <property type="term" value="F:protein kinase activity"/>
    <property type="evidence" value="ECO:0007669"/>
    <property type="project" value="InterPro"/>
</dbReference>
<dbReference type="Gene3D" id="3.30.200.20">
    <property type="entry name" value="Phosphorylase Kinase, domain 1"/>
    <property type="match status" value="1"/>
</dbReference>
<dbReference type="eggNOG" id="COG0515">
    <property type="taxonomic scope" value="Bacteria"/>
</dbReference>
<dbReference type="GO" id="GO:0032259">
    <property type="term" value="P:methylation"/>
    <property type="evidence" value="ECO:0007669"/>
    <property type="project" value="UniProtKB-KW"/>
</dbReference>
<dbReference type="CDD" id="cd02440">
    <property type="entry name" value="AdoMet_MTases"/>
    <property type="match status" value="1"/>
</dbReference>
<feature type="coiled-coil region" evidence="4">
    <location>
        <begin position="570"/>
        <end position="597"/>
    </location>
</feature>
<dbReference type="PROSITE" id="PS00109">
    <property type="entry name" value="PROTEIN_KINASE_TYR"/>
    <property type="match status" value="1"/>
</dbReference>
<dbReference type="Proteomes" id="UP000001932">
    <property type="component" value="Chromosome"/>
</dbReference>
<keyword evidence="4" id="KW-0175">Coiled coil</keyword>
<reference evidence="7 9" key="1">
    <citation type="journal article" date="2006" name="Genome Res.">
        <title>Massive genome erosion and functional adaptations provide insights into the symbiotic lifestyle of Sodalis glossinidius in the tsetse host.</title>
        <authorList>
            <person name="Toh H."/>
            <person name="Weiss B.L."/>
            <person name="Perkin S.A.H."/>
            <person name="Yamashita A."/>
            <person name="Oshima K."/>
            <person name="Hattori M."/>
            <person name="Aksoy S."/>
        </authorList>
    </citation>
    <scope>NUCLEOTIDE SEQUENCE [LARGE SCALE GENOMIC DNA]</scope>
    <source>
        <strain evidence="7">Morsitans</strain>
        <strain evidence="9">morsitans</strain>
    </source>
</reference>
<dbReference type="Pfam" id="PF01636">
    <property type="entry name" value="APH"/>
    <property type="match status" value="1"/>
</dbReference>
<proteinExistence type="predicted"/>
<evidence type="ECO:0000256" key="2">
    <source>
        <dbReference type="ARBA" id="ARBA00022679"/>
    </source>
</evidence>
<evidence type="ECO:0000313" key="8">
    <source>
        <dbReference type="EMBL" id="CRL45015.1"/>
    </source>
</evidence>
<dbReference type="BioCyc" id="SGLO343509:SGP1_RS09605-MONOMER"/>
<dbReference type="SUPFAM" id="SSF56112">
    <property type="entry name" value="Protein kinase-like (PK-like)"/>
    <property type="match status" value="1"/>
</dbReference>
<dbReference type="PROSITE" id="PS50011">
    <property type="entry name" value="PROTEIN_KINASE_DOM"/>
    <property type="match status" value="1"/>
</dbReference>
<dbReference type="OrthoDB" id="9791837at2"/>
<evidence type="ECO:0000313" key="7">
    <source>
        <dbReference type="EMBL" id="BAE74393.1"/>
    </source>
</evidence>
<dbReference type="HOGENOM" id="CLU_021247_0_0_6"/>
<dbReference type="PANTHER" id="PTHR43464:SF19">
    <property type="entry name" value="UBIQUINONE BIOSYNTHESIS O-METHYLTRANSFERASE, MITOCHONDRIAL"/>
    <property type="match status" value="1"/>
</dbReference>
<keyword evidence="1 8" id="KW-0489">Methyltransferase</keyword>
<dbReference type="GO" id="GO:0005524">
    <property type="term" value="F:ATP binding"/>
    <property type="evidence" value="ECO:0007669"/>
    <property type="project" value="InterPro"/>
</dbReference>
<evidence type="ECO:0000259" key="6">
    <source>
        <dbReference type="PROSITE" id="PS50011"/>
    </source>
</evidence>
<reference evidence="8 10" key="2">
    <citation type="submission" date="2015-05" db="EMBL/GenBank/DDBJ databases">
        <authorList>
            <person name="Goodhead I."/>
        </authorList>
    </citation>
    <scope>NUCLEOTIDE SEQUENCE [LARGE SCALE GENOMIC DNA]</scope>
    <source>
        <strain evidence="8">B4</strain>
        <strain evidence="10">morsitans</strain>
    </source>
</reference>
<evidence type="ECO:0000256" key="4">
    <source>
        <dbReference type="SAM" id="Coils"/>
    </source>
</evidence>
<dbReference type="EMBL" id="LN854557">
    <property type="protein sequence ID" value="CRL45015.1"/>
    <property type="molecule type" value="Genomic_DNA"/>
</dbReference>
<evidence type="ECO:0000256" key="5">
    <source>
        <dbReference type="SAM" id="MobiDB-lite"/>
    </source>
</evidence>
<dbReference type="Gene3D" id="1.10.510.10">
    <property type="entry name" value="Transferase(Phosphotransferase) domain 1"/>
    <property type="match status" value="1"/>
</dbReference>
<evidence type="ECO:0000256" key="1">
    <source>
        <dbReference type="ARBA" id="ARBA00022603"/>
    </source>
</evidence>
<keyword evidence="3" id="KW-0949">S-adenosyl-L-methionine</keyword>
<protein>
    <submittedName>
        <fullName evidence="8">Ubiquinone biosynthesis O-methyltransferase</fullName>
    </submittedName>
</protein>
<dbReference type="KEGG" id="sgl:SG1118"/>
<accession>Q2NTY2</accession>
<dbReference type="RefSeq" id="WP_011410752.1">
    <property type="nucleotide sequence ID" value="NC_007712.1"/>
</dbReference>
<keyword evidence="8" id="KW-0830">Ubiquinone</keyword>
<keyword evidence="2 8" id="KW-0808">Transferase</keyword>
<feature type="region of interest" description="Disordered" evidence="5">
    <location>
        <begin position="528"/>
        <end position="549"/>
    </location>
</feature>
<gene>
    <name evidence="8" type="primary">ubiG_2</name>
    <name evidence="7" type="ordered locus">SG1118</name>
    <name evidence="8" type="ORF">SGGMMB4_02485</name>
</gene>
<evidence type="ECO:0000256" key="3">
    <source>
        <dbReference type="ARBA" id="ARBA00022691"/>
    </source>
</evidence>
<dbReference type="InterPro" id="IPR000719">
    <property type="entry name" value="Prot_kinase_dom"/>
</dbReference>
<dbReference type="eggNOG" id="COG2227">
    <property type="taxonomic scope" value="Bacteria"/>
</dbReference>
<dbReference type="InterPro" id="IPR041698">
    <property type="entry name" value="Methyltransf_25"/>
</dbReference>
<evidence type="ECO:0000313" key="9">
    <source>
        <dbReference type="Proteomes" id="UP000001932"/>
    </source>
</evidence>
<feature type="domain" description="Protein kinase" evidence="6">
    <location>
        <begin position="239"/>
        <end position="506"/>
    </location>
</feature>
<dbReference type="Pfam" id="PF13649">
    <property type="entry name" value="Methyltransf_25"/>
    <property type="match status" value="1"/>
</dbReference>
<sequence>MSHTLQQFVSDLPEIYQMVYAHPEWNEAASRDCLPRLQIITAVYDRLYLALDRPLRVLDLGCAQGFYSLSLAEKGASVKGVDFLPQNVALCGALANEHPAFDVTFVEGRIEEVIDQLEDDQFDLVIGLSVFHHLVHAHGIAKVQQWLTRLLDRVEIALLELALKEEPLYWGPSQPDSLLTLFEHNAFYQQLAEYPTHLSAIKRPLYMLSNRRVLLGEFCRPFTRWSKRPHSQSDNAHHDSRRYYFGDDFFCKVYHAHVQNSALSDEERERNRQELHQEIDFLSRAPAEFPVARLLASGENEWQGWNILSHLPGELLDGKLLALTPAERENLLHQILQQLAGLERAGLYHDDVRTWNILVDAHLQVHIIDYGSISDKKTDCAWPENLLLAFFITLNEIVSPSTFHLAHNRPLLLSPLNLPAPYSQWLYAFCQHKPQEWSFALLLTLFERKATLPAPLDTCNATEVWIAACEKWLLQRERYDNHLHCGHQQAQDRLASAMREEMETRFSRLYEDIAASVEQWQELAATVQARHQQSHKSEPETNASQDECEAEALDDSALAELSREALISHYQTAARQAVELRRENRQLQEHNRALLESCSWRLISPYRYMGLQVQLLCQHGVKGRAKHVVRRCGRGALSFLQRHPALKSRTVALLHKSGQYERAKRIYRRVAPAPQRDITLNQQAFQAWSLQDPQHRLPPAVNTIFEKLRIK</sequence>
<organism evidence="7 9">
    <name type="scientific">Sodalis glossinidius (strain morsitans)</name>
    <dbReference type="NCBI Taxonomy" id="343509"/>
    <lineage>
        <taxon>Bacteria</taxon>
        <taxon>Pseudomonadati</taxon>
        <taxon>Pseudomonadota</taxon>
        <taxon>Gammaproteobacteria</taxon>
        <taxon>Enterobacterales</taxon>
        <taxon>Bruguierivoracaceae</taxon>
        <taxon>Sodalis</taxon>
    </lineage>
</organism>
<dbReference type="AlphaFoldDB" id="Q2NTY2"/>
<dbReference type="InterPro" id="IPR002575">
    <property type="entry name" value="Aminoglycoside_PTrfase"/>
</dbReference>
<dbReference type="Proteomes" id="UP000245838">
    <property type="component" value="Chromosome sggmmb4_Chromosome"/>
</dbReference>
<evidence type="ECO:0000313" key="10">
    <source>
        <dbReference type="Proteomes" id="UP000245838"/>
    </source>
</evidence>
<name>Q2NTY2_SODGM</name>
<dbReference type="InterPro" id="IPR011009">
    <property type="entry name" value="Kinase-like_dom_sf"/>
</dbReference>
<dbReference type="PANTHER" id="PTHR43464">
    <property type="entry name" value="METHYLTRANSFERASE"/>
    <property type="match status" value="1"/>
</dbReference>
<dbReference type="EMBL" id="AP008232">
    <property type="protein sequence ID" value="BAE74393.1"/>
    <property type="molecule type" value="Genomic_DNA"/>
</dbReference>
<keyword evidence="9" id="KW-1185">Reference proteome</keyword>
<dbReference type="STRING" id="343509.SG1118"/>
<dbReference type="SUPFAM" id="SSF53335">
    <property type="entry name" value="S-adenosyl-L-methionine-dependent methyltransferases"/>
    <property type="match status" value="1"/>
</dbReference>
<dbReference type="InterPro" id="IPR008266">
    <property type="entry name" value="Tyr_kinase_AS"/>
</dbReference>
<dbReference type="InterPro" id="IPR029063">
    <property type="entry name" value="SAM-dependent_MTases_sf"/>
</dbReference>
<dbReference type="GO" id="GO:0008168">
    <property type="term" value="F:methyltransferase activity"/>
    <property type="evidence" value="ECO:0007669"/>
    <property type="project" value="UniProtKB-KW"/>
</dbReference>
<dbReference type="Gene3D" id="3.40.50.150">
    <property type="entry name" value="Vaccinia Virus protein VP39"/>
    <property type="match status" value="1"/>
</dbReference>